<reference evidence="8 9" key="1">
    <citation type="submission" date="2024-05" db="EMBL/GenBank/DDBJ databases">
        <title>Haplotype-resolved chromosome-level genome assembly of Huyou (Citrus changshanensis).</title>
        <authorList>
            <person name="Miao C."/>
            <person name="Chen W."/>
            <person name="Wu Y."/>
            <person name="Wang L."/>
            <person name="Zhao S."/>
            <person name="Grierson D."/>
            <person name="Xu C."/>
            <person name="Chen K."/>
        </authorList>
    </citation>
    <scope>NUCLEOTIDE SEQUENCE [LARGE SCALE GENOMIC DNA]</scope>
    <source>
        <strain evidence="8">01-14</strain>
        <tissue evidence="8">Leaf</tissue>
    </source>
</reference>
<dbReference type="GO" id="GO:0006355">
    <property type="term" value="P:regulation of DNA-templated transcription"/>
    <property type="evidence" value="ECO:0007669"/>
    <property type="project" value="InterPro"/>
</dbReference>
<accession>A0AAP0QYT8</accession>
<dbReference type="GO" id="GO:0010158">
    <property type="term" value="P:abaxial cell fate specification"/>
    <property type="evidence" value="ECO:0007669"/>
    <property type="project" value="InterPro"/>
</dbReference>
<keyword evidence="4" id="KW-0805">Transcription regulation</keyword>
<name>A0AAP0QYT8_9ROSI</name>
<comment type="subcellular location">
    <subcellularLocation>
        <location evidence="1">Nucleus</location>
    </subcellularLocation>
</comment>
<dbReference type="Proteomes" id="UP001428341">
    <property type="component" value="Unassembled WGS sequence"/>
</dbReference>
<evidence type="ECO:0000256" key="2">
    <source>
        <dbReference type="ARBA" id="ARBA00022473"/>
    </source>
</evidence>
<dbReference type="Pfam" id="PF00249">
    <property type="entry name" value="Myb_DNA-binding"/>
    <property type="match status" value="1"/>
</dbReference>
<proteinExistence type="predicted"/>
<evidence type="ECO:0000256" key="1">
    <source>
        <dbReference type="ARBA" id="ARBA00004123"/>
    </source>
</evidence>
<sequence length="358" mass="40447">MQRSRTSIYSLLFQAHRSYNSLFRVTIAIIKSVDSAETSSCVNVRPLLASSSETREFHSQSSSSSASSNMSLTRLRTIDDHMNKNPPQSSLKSPSVRPYVRSKMPRLRWTADLHRSFVHAIERLGGEERATPKMVLQIMGVKDLTISHVKSHLQMYRSLKHDQMIQEAAKATNKNGKVPEAPTTACQQDQHPTKCLNWRKNKNNAQKHQGFGTQRYNEGLGHHLMNNANIPPAYWKGKHPIWINGKQVMFNEPLSYGRVTKKQMEHTDNSFLLFNDQLKNCTTQQASNQPEKVTPRGDSYLQRLEGFGHESLQGTSYSVAEVDVSLSLSLDTKTSAPWLKLGLDDQNQNDVSLDLTLA</sequence>
<dbReference type="PANTHER" id="PTHR31496:SF19">
    <property type="entry name" value="TWO-COMPONENT RESPONSE REGULATOR ARR13"/>
    <property type="match status" value="1"/>
</dbReference>
<dbReference type="InterPro" id="IPR009057">
    <property type="entry name" value="Homeodomain-like_sf"/>
</dbReference>
<organism evidence="8 9">
    <name type="scientific">Citrus x changshan-huyou</name>
    <dbReference type="NCBI Taxonomy" id="2935761"/>
    <lineage>
        <taxon>Eukaryota</taxon>
        <taxon>Viridiplantae</taxon>
        <taxon>Streptophyta</taxon>
        <taxon>Embryophyta</taxon>
        <taxon>Tracheophyta</taxon>
        <taxon>Spermatophyta</taxon>
        <taxon>Magnoliopsida</taxon>
        <taxon>eudicotyledons</taxon>
        <taxon>Gunneridae</taxon>
        <taxon>Pentapetalae</taxon>
        <taxon>rosids</taxon>
        <taxon>malvids</taxon>
        <taxon>Sapindales</taxon>
        <taxon>Rutaceae</taxon>
        <taxon>Aurantioideae</taxon>
        <taxon>Citrus</taxon>
    </lineage>
</organism>
<dbReference type="Gene3D" id="1.10.10.60">
    <property type="entry name" value="Homeodomain-like"/>
    <property type="match status" value="1"/>
</dbReference>
<dbReference type="GO" id="GO:0005634">
    <property type="term" value="C:nucleus"/>
    <property type="evidence" value="ECO:0007669"/>
    <property type="project" value="UniProtKB-SubCell"/>
</dbReference>
<evidence type="ECO:0000313" key="8">
    <source>
        <dbReference type="EMBL" id="KAK9224112.1"/>
    </source>
</evidence>
<dbReference type="InterPro" id="IPR001005">
    <property type="entry name" value="SANT/Myb"/>
</dbReference>
<keyword evidence="2" id="KW-0217">Developmental protein</keyword>
<protein>
    <recommendedName>
        <fullName evidence="7">Myb-like domain-containing protein</fullName>
    </recommendedName>
</protein>
<keyword evidence="6" id="KW-0539">Nucleus</keyword>
<keyword evidence="3" id="KW-0221">Differentiation</keyword>
<feature type="domain" description="Myb-like" evidence="7">
    <location>
        <begin position="106"/>
        <end position="157"/>
    </location>
</feature>
<evidence type="ECO:0000256" key="5">
    <source>
        <dbReference type="ARBA" id="ARBA00023163"/>
    </source>
</evidence>
<dbReference type="AlphaFoldDB" id="A0AAP0QYT8"/>
<keyword evidence="9" id="KW-1185">Reference proteome</keyword>
<keyword evidence="5" id="KW-0804">Transcription</keyword>
<dbReference type="PANTHER" id="PTHR31496">
    <property type="entry name" value="TRANSCRIPTION FACTOR KAN2-RELATED"/>
    <property type="match status" value="1"/>
</dbReference>
<dbReference type="FunFam" id="1.10.10.60:FF:000002">
    <property type="entry name" value="Myb family transcription factor"/>
    <property type="match status" value="1"/>
</dbReference>
<dbReference type="InterPro" id="IPR006447">
    <property type="entry name" value="Myb_dom_plants"/>
</dbReference>
<evidence type="ECO:0000259" key="7">
    <source>
        <dbReference type="Pfam" id="PF00249"/>
    </source>
</evidence>
<dbReference type="GO" id="GO:0000976">
    <property type="term" value="F:transcription cis-regulatory region binding"/>
    <property type="evidence" value="ECO:0007669"/>
    <property type="project" value="InterPro"/>
</dbReference>
<gene>
    <name evidence="8" type="ORF">WN944_012561</name>
</gene>
<evidence type="ECO:0000256" key="4">
    <source>
        <dbReference type="ARBA" id="ARBA00023015"/>
    </source>
</evidence>
<dbReference type="SUPFAM" id="SSF46689">
    <property type="entry name" value="Homeodomain-like"/>
    <property type="match status" value="1"/>
</dbReference>
<dbReference type="InterPro" id="IPR044847">
    <property type="entry name" value="KAN_fam"/>
</dbReference>
<dbReference type="NCBIfam" id="TIGR01557">
    <property type="entry name" value="myb_SHAQKYF"/>
    <property type="match status" value="1"/>
</dbReference>
<evidence type="ECO:0000256" key="3">
    <source>
        <dbReference type="ARBA" id="ARBA00022782"/>
    </source>
</evidence>
<dbReference type="EMBL" id="JBCGBO010000002">
    <property type="protein sequence ID" value="KAK9224112.1"/>
    <property type="molecule type" value="Genomic_DNA"/>
</dbReference>
<comment type="caution">
    <text evidence="8">The sequence shown here is derived from an EMBL/GenBank/DDBJ whole genome shotgun (WGS) entry which is preliminary data.</text>
</comment>
<evidence type="ECO:0000313" key="9">
    <source>
        <dbReference type="Proteomes" id="UP001428341"/>
    </source>
</evidence>
<evidence type="ECO:0000256" key="6">
    <source>
        <dbReference type="ARBA" id="ARBA00023242"/>
    </source>
</evidence>